<dbReference type="AlphaFoldDB" id="A0A502GR85"/>
<dbReference type="EMBL" id="RCZE01000030">
    <property type="protein sequence ID" value="TPG64659.1"/>
    <property type="molecule type" value="Genomic_DNA"/>
</dbReference>
<dbReference type="InterPro" id="IPR001584">
    <property type="entry name" value="Integrase_cat-core"/>
</dbReference>
<dbReference type="Proteomes" id="UP000317933">
    <property type="component" value="Unassembled WGS sequence"/>
</dbReference>
<dbReference type="Pfam" id="PF13333">
    <property type="entry name" value="rve_2"/>
    <property type="match status" value="1"/>
</dbReference>
<sequence>MCYVNAATESFFGMLNSEFASLNKFNNLDELESELAGYIYYYNLSRIRLKLSGLSTVEYRA</sequence>
<evidence type="ECO:0000259" key="1">
    <source>
        <dbReference type="Pfam" id="PF13333"/>
    </source>
</evidence>
<dbReference type="GO" id="GO:0015074">
    <property type="term" value="P:DNA integration"/>
    <property type="evidence" value="ECO:0007669"/>
    <property type="project" value="InterPro"/>
</dbReference>
<protein>
    <recommendedName>
        <fullName evidence="1">Integrase catalytic domain-containing protein</fullName>
    </recommendedName>
</protein>
<gene>
    <name evidence="2" type="ORF">EAH78_31945</name>
</gene>
<organism evidence="2 3">
    <name type="scientific">Pseudomonas arsenicoxydans</name>
    <dbReference type="NCBI Taxonomy" id="702115"/>
    <lineage>
        <taxon>Bacteria</taxon>
        <taxon>Pseudomonadati</taxon>
        <taxon>Pseudomonadota</taxon>
        <taxon>Gammaproteobacteria</taxon>
        <taxon>Pseudomonadales</taxon>
        <taxon>Pseudomonadaceae</taxon>
        <taxon>Pseudomonas</taxon>
    </lineage>
</organism>
<comment type="caution">
    <text evidence="2">The sequence shown here is derived from an EMBL/GenBank/DDBJ whole genome shotgun (WGS) entry which is preliminary data.</text>
</comment>
<accession>A0A502GR85</accession>
<evidence type="ECO:0000313" key="2">
    <source>
        <dbReference type="EMBL" id="TPG64659.1"/>
    </source>
</evidence>
<feature type="domain" description="Integrase catalytic" evidence="1">
    <location>
        <begin position="9"/>
        <end position="60"/>
    </location>
</feature>
<name>A0A502GR85_9PSED</name>
<proteinExistence type="predicted"/>
<evidence type="ECO:0000313" key="3">
    <source>
        <dbReference type="Proteomes" id="UP000317933"/>
    </source>
</evidence>
<reference evidence="2 3" key="1">
    <citation type="journal article" date="2019" name="Environ. Microbiol.">
        <title>Species interactions and distinct microbial communities in high Arctic permafrost affected cryosols are associated with the CH4 and CO2 gas fluxes.</title>
        <authorList>
            <person name="Altshuler I."/>
            <person name="Hamel J."/>
            <person name="Turney S."/>
            <person name="Magnuson E."/>
            <person name="Levesque R."/>
            <person name="Greer C."/>
            <person name="Whyte L.G."/>
        </authorList>
    </citation>
    <scope>NUCLEOTIDE SEQUENCE [LARGE SCALE GENOMIC DNA]</scope>
    <source>
        <strain evidence="2 3">E3</strain>
    </source>
</reference>